<keyword evidence="4" id="KW-0130">Cell adhesion</keyword>
<dbReference type="GO" id="GO:0007229">
    <property type="term" value="P:integrin-mediated signaling pathway"/>
    <property type="evidence" value="ECO:0007669"/>
    <property type="project" value="UniProtKB-KW"/>
</dbReference>
<evidence type="ECO:0000256" key="5">
    <source>
        <dbReference type="ARBA" id="ARBA00022989"/>
    </source>
</evidence>
<dbReference type="FunFam" id="1.20.5.930:FF:000001">
    <property type="entry name" value="Integrin subunit alpha V"/>
    <property type="match status" value="1"/>
</dbReference>
<dbReference type="PANTHER" id="PTHR23220:SF89">
    <property type="entry name" value="INTEGRIN ALPHA-3"/>
    <property type="match status" value="1"/>
</dbReference>
<dbReference type="GO" id="GO:0007160">
    <property type="term" value="P:cell-matrix adhesion"/>
    <property type="evidence" value="ECO:0007669"/>
    <property type="project" value="TreeGrafter"/>
</dbReference>
<keyword evidence="10" id="KW-0325">Glycoprotein</keyword>
<sequence>GRPRAEQPLSPIQFSVDIDSELVEELPAEIELWLVLVAVSAGLLLLGLIILLLWKCGFFKRARTRALYEAKRQKAEMKSQPSETERLTDDY</sequence>
<dbReference type="RefSeq" id="XP_008068325.1">
    <property type="nucleotide sequence ID" value="XM_008070134.2"/>
</dbReference>
<comment type="subcellular location">
    <subcellularLocation>
        <location evidence="1">Membrane</location>
        <topology evidence="1">Single-pass type I membrane protein</topology>
    </subcellularLocation>
</comment>
<keyword evidence="6 13" id="KW-0401">Integrin</keyword>
<evidence type="ECO:0000256" key="9">
    <source>
        <dbReference type="ARBA" id="ARBA00023170"/>
    </source>
</evidence>
<evidence type="ECO:0000256" key="3">
    <source>
        <dbReference type="ARBA" id="ARBA00022692"/>
    </source>
</evidence>
<dbReference type="KEGG" id="csyr:103272654"/>
<dbReference type="InterPro" id="IPR018184">
    <property type="entry name" value="Integrin_alpha_C_CS"/>
</dbReference>
<dbReference type="Proteomes" id="UP000189704">
    <property type="component" value="Unplaced"/>
</dbReference>
<keyword evidence="12" id="KW-1185">Reference proteome</keyword>
<dbReference type="GO" id="GO:0008305">
    <property type="term" value="C:integrin complex"/>
    <property type="evidence" value="ECO:0007669"/>
    <property type="project" value="TreeGrafter"/>
</dbReference>
<dbReference type="PANTHER" id="PTHR23220">
    <property type="entry name" value="INTEGRIN ALPHA"/>
    <property type="match status" value="1"/>
</dbReference>
<evidence type="ECO:0000313" key="13">
    <source>
        <dbReference type="RefSeq" id="XP_008068325.1"/>
    </source>
</evidence>
<dbReference type="Gene3D" id="1.20.5.930">
    <property type="entry name" value="Bicelle-embedded integrin alpha(iib) transmembrane segment"/>
    <property type="match status" value="1"/>
</dbReference>
<organism evidence="12 13">
    <name type="scientific">Carlito syrichta</name>
    <name type="common">Philippine tarsier</name>
    <name type="synonym">Tarsius syrichta</name>
    <dbReference type="NCBI Taxonomy" id="1868482"/>
    <lineage>
        <taxon>Eukaryota</taxon>
        <taxon>Metazoa</taxon>
        <taxon>Chordata</taxon>
        <taxon>Craniata</taxon>
        <taxon>Vertebrata</taxon>
        <taxon>Euteleostomi</taxon>
        <taxon>Mammalia</taxon>
        <taxon>Eutheria</taxon>
        <taxon>Euarchontoglires</taxon>
        <taxon>Primates</taxon>
        <taxon>Haplorrhini</taxon>
        <taxon>Tarsiiformes</taxon>
        <taxon>Tarsiidae</taxon>
        <taxon>Carlito</taxon>
    </lineage>
</organism>
<evidence type="ECO:0000313" key="12">
    <source>
        <dbReference type="Proteomes" id="UP000189704"/>
    </source>
</evidence>
<dbReference type="GO" id="GO:0050900">
    <property type="term" value="P:leukocyte migration"/>
    <property type="evidence" value="ECO:0007669"/>
    <property type="project" value="TreeGrafter"/>
</dbReference>
<keyword evidence="7 11" id="KW-0472">Membrane</keyword>
<dbReference type="GO" id="GO:0009897">
    <property type="term" value="C:external side of plasma membrane"/>
    <property type="evidence" value="ECO:0007669"/>
    <property type="project" value="TreeGrafter"/>
</dbReference>
<evidence type="ECO:0000256" key="7">
    <source>
        <dbReference type="ARBA" id="ARBA00023136"/>
    </source>
</evidence>
<reference evidence="13" key="1">
    <citation type="submission" date="2025-08" db="UniProtKB">
        <authorList>
            <consortium name="RefSeq"/>
        </authorList>
    </citation>
    <scope>IDENTIFICATION</scope>
</reference>
<evidence type="ECO:0000256" key="11">
    <source>
        <dbReference type="SAM" id="Phobius"/>
    </source>
</evidence>
<dbReference type="GeneID" id="103272654"/>
<dbReference type="GO" id="GO:0005178">
    <property type="term" value="F:integrin binding"/>
    <property type="evidence" value="ECO:0007669"/>
    <property type="project" value="TreeGrafter"/>
</dbReference>
<dbReference type="GO" id="GO:0033627">
    <property type="term" value="P:cell adhesion mediated by integrin"/>
    <property type="evidence" value="ECO:0007669"/>
    <property type="project" value="TreeGrafter"/>
</dbReference>
<keyword evidence="5 11" id="KW-1133">Transmembrane helix</keyword>
<keyword evidence="9" id="KW-0675">Receptor</keyword>
<proteinExistence type="inferred from homology"/>
<evidence type="ECO:0000256" key="8">
    <source>
        <dbReference type="ARBA" id="ARBA00023157"/>
    </source>
</evidence>
<dbReference type="GO" id="GO:0098609">
    <property type="term" value="P:cell-cell adhesion"/>
    <property type="evidence" value="ECO:0007669"/>
    <property type="project" value="TreeGrafter"/>
</dbReference>
<evidence type="ECO:0000256" key="4">
    <source>
        <dbReference type="ARBA" id="ARBA00022889"/>
    </source>
</evidence>
<dbReference type="PROSITE" id="PS00242">
    <property type="entry name" value="INTEGRIN_ALPHA"/>
    <property type="match status" value="1"/>
</dbReference>
<feature type="non-terminal residue" evidence="13">
    <location>
        <position position="1"/>
    </location>
</feature>
<evidence type="ECO:0000256" key="1">
    <source>
        <dbReference type="ARBA" id="ARBA00004479"/>
    </source>
</evidence>
<protein>
    <submittedName>
        <fullName evidence="13">Integrin alpha-3</fullName>
    </submittedName>
</protein>
<dbReference type="AlphaFoldDB" id="A0A1U7UDW6"/>
<gene>
    <name evidence="13" type="primary">LOC103272654</name>
</gene>
<accession>A0A1U7UDW6</accession>
<evidence type="ECO:0000256" key="10">
    <source>
        <dbReference type="ARBA" id="ARBA00023180"/>
    </source>
</evidence>
<name>A0A1U7UDW6_CARSF</name>
<evidence type="ECO:0000256" key="6">
    <source>
        <dbReference type="ARBA" id="ARBA00023037"/>
    </source>
</evidence>
<comment type="similarity">
    <text evidence="2">Belongs to the integrin alpha chain family.</text>
</comment>
<keyword evidence="8" id="KW-1015">Disulfide bond</keyword>
<dbReference type="OrthoDB" id="5317514at2759"/>
<evidence type="ECO:0000256" key="2">
    <source>
        <dbReference type="ARBA" id="ARBA00008054"/>
    </source>
</evidence>
<keyword evidence="3 11" id="KW-0812">Transmembrane</keyword>
<feature type="transmembrane region" description="Helical" evidence="11">
    <location>
        <begin position="32"/>
        <end position="54"/>
    </location>
</feature>